<proteinExistence type="inferred from homology"/>
<dbReference type="GO" id="GO:0008720">
    <property type="term" value="F:D-lactate dehydrogenase (NAD+) activity"/>
    <property type="evidence" value="ECO:0007669"/>
    <property type="project" value="UniProtKB-EC"/>
</dbReference>
<dbReference type="Proteomes" id="UP000235670">
    <property type="component" value="Unassembled WGS sequence"/>
</dbReference>
<feature type="domain" description="D-isomer specific 2-hydroxyacid dehydrogenase NAD-binding" evidence="6">
    <location>
        <begin position="112"/>
        <end position="299"/>
    </location>
</feature>
<evidence type="ECO:0000259" key="5">
    <source>
        <dbReference type="Pfam" id="PF00389"/>
    </source>
</evidence>
<dbReference type="Gene3D" id="3.40.50.720">
    <property type="entry name" value="NAD(P)-binding Rossmann-like Domain"/>
    <property type="match status" value="2"/>
</dbReference>
<protein>
    <submittedName>
        <fullName evidence="7">Lactate dehydrogenase</fullName>
        <ecNumber evidence="7">1.1.1.28</ecNumber>
    </submittedName>
</protein>
<dbReference type="NCBIfam" id="NF006374">
    <property type="entry name" value="PRK08605.1"/>
    <property type="match status" value="1"/>
</dbReference>
<evidence type="ECO:0000259" key="6">
    <source>
        <dbReference type="Pfam" id="PF02826"/>
    </source>
</evidence>
<dbReference type="OrthoDB" id="9805416at2"/>
<dbReference type="Pfam" id="PF02826">
    <property type="entry name" value="2-Hacid_dh_C"/>
    <property type="match status" value="1"/>
</dbReference>
<dbReference type="InterPro" id="IPR029753">
    <property type="entry name" value="D-isomer_DH_CS"/>
</dbReference>
<evidence type="ECO:0000256" key="1">
    <source>
        <dbReference type="ARBA" id="ARBA00005854"/>
    </source>
</evidence>
<dbReference type="RefSeq" id="WP_102190048.1">
    <property type="nucleotide sequence ID" value="NZ_PNGT01000007.1"/>
</dbReference>
<dbReference type="SUPFAM" id="SSF52283">
    <property type="entry name" value="Formate/glycerate dehydrogenase catalytic domain-like"/>
    <property type="match status" value="1"/>
</dbReference>
<evidence type="ECO:0000313" key="7">
    <source>
        <dbReference type="EMBL" id="PMC52064.1"/>
    </source>
</evidence>
<comment type="caution">
    <text evidence="7">The sequence shown here is derived from an EMBL/GenBank/DDBJ whole genome shotgun (WGS) entry which is preliminary data.</text>
</comment>
<dbReference type="EC" id="1.1.1.28" evidence="7"/>
<dbReference type="InterPro" id="IPR006139">
    <property type="entry name" value="D-isomer_2_OHA_DH_cat_dom"/>
</dbReference>
<dbReference type="SUPFAM" id="SSF51735">
    <property type="entry name" value="NAD(P)-binding Rossmann-fold domains"/>
    <property type="match status" value="1"/>
</dbReference>
<name>A0A2N6SDQ5_9BACL</name>
<reference evidence="7 8" key="1">
    <citation type="submission" date="2017-09" db="EMBL/GenBank/DDBJ databases">
        <title>Bacterial strain isolated from the female urinary microbiota.</title>
        <authorList>
            <person name="Thomas-White K."/>
            <person name="Kumar N."/>
            <person name="Forster S."/>
            <person name="Putonti C."/>
            <person name="Lawley T."/>
            <person name="Wolfe A.J."/>
        </authorList>
    </citation>
    <scope>NUCLEOTIDE SEQUENCE [LARGE SCALE GENOMIC DNA]</scope>
    <source>
        <strain evidence="7 8">UMB0186</strain>
    </source>
</reference>
<dbReference type="EMBL" id="PNGT01000007">
    <property type="protein sequence ID" value="PMC52064.1"/>
    <property type="molecule type" value="Genomic_DNA"/>
</dbReference>
<gene>
    <name evidence="7" type="ORF">CJ218_06600</name>
</gene>
<evidence type="ECO:0000256" key="2">
    <source>
        <dbReference type="ARBA" id="ARBA00023002"/>
    </source>
</evidence>
<feature type="domain" description="D-isomer specific 2-hydroxyacid dehydrogenase catalytic" evidence="5">
    <location>
        <begin position="7"/>
        <end position="331"/>
    </location>
</feature>
<comment type="similarity">
    <text evidence="1 4">Belongs to the D-isomer specific 2-hydroxyacid dehydrogenase family.</text>
</comment>
<evidence type="ECO:0000313" key="8">
    <source>
        <dbReference type="Proteomes" id="UP000235670"/>
    </source>
</evidence>
<accession>A0A2N6SDQ5</accession>
<dbReference type="InterPro" id="IPR006140">
    <property type="entry name" value="D-isomer_DH_NAD-bd"/>
</dbReference>
<dbReference type="PROSITE" id="PS00671">
    <property type="entry name" value="D_2_HYDROXYACID_DH_3"/>
    <property type="match status" value="1"/>
</dbReference>
<dbReference type="PANTHER" id="PTHR43026:SF1">
    <property type="entry name" value="2-HYDROXYACID DEHYDROGENASE HOMOLOG 1-RELATED"/>
    <property type="match status" value="1"/>
</dbReference>
<dbReference type="GO" id="GO:0051287">
    <property type="term" value="F:NAD binding"/>
    <property type="evidence" value="ECO:0007669"/>
    <property type="project" value="InterPro"/>
</dbReference>
<dbReference type="PANTHER" id="PTHR43026">
    <property type="entry name" value="2-HYDROXYACID DEHYDROGENASE HOMOLOG 1-RELATED"/>
    <property type="match status" value="1"/>
</dbReference>
<dbReference type="CDD" id="cd12186">
    <property type="entry name" value="LDH"/>
    <property type="match status" value="1"/>
</dbReference>
<dbReference type="PROSITE" id="PS00065">
    <property type="entry name" value="D_2_HYDROXYACID_DH_1"/>
    <property type="match status" value="1"/>
</dbReference>
<dbReference type="InterPro" id="IPR029752">
    <property type="entry name" value="D-isomer_DH_CS1"/>
</dbReference>
<keyword evidence="3" id="KW-0520">NAD</keyword>
<dbReference type="InterPro" id="IPR036291">
    <property type="entry name" value="NAD(P)-bd_dom_sf"/>
</dbReference>
<evidence type="ECO:0000256" key="3">
    <source>
        <dbReference type="ARBA" id="ARBA00023027"/>
    </source>
</evidence>
<dbReference type="AlphaFoldDB" id="A0A2N6SDQ5"/>
<dbReference type="InterPro" id="IPR058205">
    <property type="entry name" value="D-LDH-like"/>
</dbReference>
<dbReference type="Pfam" id="PF00389">
    <property type="entry name" value="2-Hacid_dh"/>
    <property type="match status" value="1"/>
</dbReference>
<sequence>MKLVLFNLREDEKSALNNWIAAHPEVEVDVHSEELTASNKHLLEGKDGVVLAQNKPFEKEVYEYAKEQGIKVFATRSAGFDIYDLELMKELDIKMTNVPSYSPNAIAEHVLTTALRISRNTNKIQRNVEKHNFTWNPGILSRELRTLTVGVIGTGRIGTQAARLFKALGSKVLGYDIYPNDAAREVLEYVDNIDDLITNSDIITIHMPAIKDYNHMVNDEFLSKMKDNSILLNAARGMLVDTKALLRALDSGKLLGAGLDVYENEGKYVPKNFEDKEFDDELLQTLIDRDDVIYTPHTAFYTETAIQNLVEGGLEAAVEVIKTGTSVNVVN</sequence>
<keyword evidence="2 4" id="KW-0560">Oxidoreductase</keyword>
<dbReference type="STRING" id="84135.GCA_001052115_00594"/>
<organism evidence="7 8">
    <name type="scientific">Gemella sanguinis</name>
    <dbReference type="NCBI Taxonomy" id="84135"/>
    <lineage>
        <taxon>Bacteria</taxon>
        <taxon>Bacillati</taxon>
        <taxon>Bacillota</taxon>
        <taxon>Bacilli</taxon>
        <taxon>Bacillales</taxon>
        <taxon>Gemellaceae</taxon>
        <taxon>Gemella</taxon>
    </lineage>
</organism>
<evidence type="ECO:0000256" key="4">
    <source>
        <dbReference type="RuleBase" id="RU003719"/>
    </source>
</evidence>